<feature type="compositionally biased region" description="Low complexity" evidence="7">
    <location>
        <begin position="262"/>
        <end position="281"/>
    </location>
</feature>
<reference evidence="10" key="1">
    <citation type="submission" date="2014-11" db="EMBL/GenBank/DDBJ databases">
        <authorList>
            <person name="Lang B.F."/>
        </authorList>
    </citation>
    <scope>NUCLEOTIDE SEQUENCE</scope>
    <source>
        <strain evidence="10">249</strain>
    </source>
</reference>
<organism evidence="10">
    <name type="scientific">Gefionella okellyi</name>
    <dbReference type="NCBI Taxonomy" id="2853422"/>
    <lineage>
        <taxon>Eukaryota</taxon>
        <taxon>Malawimonadida</taxon>
        <taxon>Malawimonadidae</taxon>
        <taxon>Gefionella</taxon>
    </lineage>
</organism>
<geneLocation type="mitochondrion" evidence="10"/>
<keyword evidence="2 8" id="KW-0812">Transmembrane</keyword>
<dbReference type="Pfam" id="PF02326">
    <property type="entry name" value="YMF19"/>
    <property type="match status" value="1"/>
</dbReference>
<dbReference type="InterPro" id="IPR003319">
    <property type="entry name" value="YMF19-like_N"/>
</dbReference>
<feature type="domain" description="ATP synthase YMF19-like N-terminal" evidence="9">
    <location>
        <begin position="2"/>
        <end position="58"/>
    </location>
</feature>
<gene>
    <name evidence="10" type="primary">atp8</name>
</gene>
<name>A0A0B5H4S5_9EUKA</name>
<evidence type="ECO:0000313" key="10">
    <source>
        <dbReference type="EMBL" id="AJF36664.1"/>
    </source>
</evidence>
<evidence type="ECO:0000256" key="6">
    <source>
        <dbReference type="ARBA" id="ARBA00023310"/>
    </source>
</evidence>
<evidence type="ECO:0000256" key="5">
    <source>
        <dbReference type="ARBA" id="ARBA00023136"/>
    </source>
</evidence>
<evidence type="ECO:0000256" key="2">
    <source>
        <dbReference type="ARBA" id="ARBA00022692"/>
    </source>
</evidence>
<evidence type="ECO:0000256" key="1">
    <source>
        <dbReference type="ARBA" id="ARBA00004325"/>
    </source>
</evidence>
<keyword evidence="3 8" id="KW-1133">Transmembrane helix</keyword>
<sequence>MPQLDLNTFYSNIFWLLIGFTSLYLISLRWILPPISKIFKIRKELINNNIDILNSNNKLNYIENEIITNFDHFNLNFDLITKRIRIQVLYFIKEEVLTYENLANTELKQDWHDIGILIQYIINKLEKEFNISANDNTDINIATIKYLNKSSLNLKKQIINAVPIHVSKKEKNKYKELIINKKKLVKPIILTTSTEIKEKHKPIIIKPNNVKKTNKNKIKKRNKINKINNINENNNLYNLDINYNNNNTAMKIKKTRTKRDINNNNNNKIKNNNNNKNIKNNINKDKKLFKEKDIKNINNSKKEKKNIKKDNVTNIDKTVTKKNKKK</sequence>
<dbReference type="GO" id="GO:0031966">
    <property type="term" value="C:mitochondrial membrane"/>
    <property type="evidence" value="ECO:0007669"/>
    <property type="project" value="UniProtKB-SubCell"/>
</dbReference>
<dbReference type="EC" id="3.6.3.14" evidence="10"/>
<dbReference type="EMBL" id="KP165390">
    <property type="protein sequence ID" value="AJF36664.1"/>
    <property type="molecule type" value="Genomic_DNA"/>
</dbReference>
<accession>A0A0B5H4S5</accession>
<protein>
    <submittedName>
        <fullName evidence="10">ATP synthase F0 subunit 8</fullName>
        <ecNumber evidence="10">3.6.3.14</ecNumber>
    </submittedName>
</protein>
<evidence type="ECO:0000256" key="8">
    <source>
        <dbReference type="SAM" id="Phobius"/>
    </source>
</evidence>
<feature type="transmembrane region" description="Helical" evidence="8">
    <location>
        <begin position="12"/>
        <end position="32"/>
    </location>
</feature>
<evidence type="ECO:0000256" key="3">
    <source>
        <dbReference type="ARBA" id="ARBA00022989"/>
    </source>
</evidence>
<proteinExistence type="predicted"/>
<dbReference type="GO" id="GO:0016787">
    <property type="term" value="F:hydrolase activity"/>
    <property type="evidence" value="ECO:0007669"/>
    <property type="project" value="UniProtKB-KW"/>
</dbReference>
<evidence type="ECO:0000256" key="7">
    <source>
        <dbReference type="SAM" id="MobiDB-lite"/>
    </source>
</evidence>
<keyword evidence="6" id="KW-0066">ATP synthesis</keyword>
<feature type="compositionally biased region" description="Basic and acidic residues" evidence="7">
    <location>
        <begin position="282"/>
        <end position="295"/>
    </location>
</feature>
<dbReference type="GO" id="GO:0006754">
    <property type="term" value="P:ATP biosynthetic process"/>
    <property type="evidence" value="ECO:0007669"/>
    <property type="project" value="UniProtKB-KW"/>
</dbReference>
<keyword evidence="4 10" id="KW-0496">Mitochondrion</keyword>
<evidence type="ECO:0000259" key="9">
    <source>
        <dbReference type="Pfam" id="PF02326"/>
    </source>
</evidence>
<dbReference type="AlphaFoldDB" id="A0A0B5H4S5"/>
<feature type="region of interest" description="Disordered" evidence="7">
    <location>
        <begin position="260"/>
        <end position="326"/>
    </location>
</feature>
<comment type="subcellular location">
    <subcellularLocation>
        <location evidence="1">Mitochondrion membrane</location>
    </subcellularLocation>
</comment>
<keyword evidence="10" id="KW-0378">Hydrolase</keyword>
<keyword evidence="5 8" id="KW-0472">Membrane</keyword>
<evidence type="ECO:0000256" key="4">
    <source>
        <dbReference type="ARBA" id="ARBA00023128"/>
    </source>
</evidence>